<keyword evidence="3" id="KW-1185">Reference proteome</keyword>
<dbReference type="STRING" id="1763537.ULVI_01625"/>
<dbReference type="Pfam" id="PF17931">
    <property type="entry name" value="TetR_C_23"/>
    <property type="match status" value="1"/>
</dbReference>
<evidence type="ECO:0000313" key="2">
    <source>
        <dbReference type="EMBL" id="OAB81545.1"/>
    </source>
</evidence>
<evidence type="ECO:0000313" key="3">
    <source>
        <dbReference type="Proteomes" id="UP000077013"/>
    </source>
</evidence>
<proteinExistence type="predicted"/>
<feature type="domain" description="Tetracyclin repressor-like C-terminal" evidence="1">
    <location>
        <begin position="90"/>
        <end position="216"/>
    </location>
</feature>
<dbReference type="SUPFAM" id="SSF48498">
    <property type="entry name" value="Tetracyclin repressor-like, C-terminal domain"/>
    <property type="match status" value="1"/>
</dbReference>
<dbReference type="EMBL" id="LRXL01000012">
    <property type="protein sequence ID" value="OAB81545.1"/>
    <property type="molecule type" value="Genomic_DNA"/>
</dbReference>
<accession>A0A167K9X2</accession>
<reference evidence="2 3" key="1">
    <citation type="submission" date="2016-02" db="EMBL/GenBank/DDBJ databases">
        <title>Ulvibacter sp. LPB0005, isolated from Thais luteostoma.</title>
        <authorList>
            <person name="Shin S.-K."/>
            <person name="Yi H."/>
        </authorList>
    </citation>
    <scope>NUCLEOTIDE SEQUENCE [LARGE SCALE GENOMIC DNA]</scope>
    <source>
        <strain evidence="2 3">LPB0005</strain>
    </source>
</reference>
<dbReference type="OrthoDB" id="977687at2"/>
<protein>
    <submittedName>
        <fullName evidence="2">Heat-shock protein</fullName>
    </submittedName>
</protein>
<name>A0A167K9X2_9FLAO</name>
<gene>
    <name evidence="2" type="ORF">ULVI_01625</name>
</gene>
<sequence length="222" mass="26260">MAEKKAVTKKKAVTREGIISDYMNQVLESERTPKSVYKFAKEHSITETEFYKFFGSFEGLQKEIWNTFFDHAMSMVHKIENYNSYSNKDKMLTFFYTFFELLTANRSYVLFALKEHQDIMKNLGQLKGLRKHIKEFSGELIEETNDQKSFKLLKQPVSVFSEGTWLQTLFILKYWMEDTSPSFEKTDVVIEKSVRAIFDVFETTPLESVLDFGKFLWKEKMN</sequence>
<dbReference type="Proteomes" id="UP000077013">
    <property type="component" value="Unassembled WGS sequence"/>
</dbReference>
<evidence type="ECO:0000259" key="1">
    <source>
        <dbReference type="Pfam" id="PF17931"/>
    </source>
</evidence>
<dbReference type="InterPro" id="IPR041673">
    <property type="entry name" value="TetR_C_23"/>
</dbReference>
<dbReference type="AlphaFoldDB" id="A0A167K9X2"/>
<organism evidence="2 3">
    <name type="scientific">Cochleicola gelatinilyticus</name>
    <dbReference type="NCBI Taxonomy" id="1763537"/>
    <lineage>
        <taxon>Bacteria</taxon>
        <taxon>Pseudomonadati</taxon>
        <taxon>Bacteroidota</taxon>
        <taxon>Flavobacteriia</taxon>
        <taxon>Flavobacteriales</taxon>
        <taxon>Flavobacteriaceae</taxon>
        <taxon>Cochleicola</taxon>
    </lineage>
</organism>
<comment type="caution">
    <text evidence="2">The sequence shown here is derived from an EMBL/GenBank/DDBJ whole genome shotgun (WGS) entry which is preliminary data.</text>
</comment>
<dbReference type="InterPro" id="IPR036271">
    <property type="entry name" value="Tet_transcr_reg_TetR-rel_C_sf"/>
</dbReference>
<dbReference type="RefSeq" id="WP_068588907.1">
    <property type="nucleotide sequence ID" value="NZ_LRXL01000012.1"/>
</dbReference>